<sequence length="57" mass="6728">MNTYWCDMSVIIKGLQVYIIMPFLLLFNTKTALFQCNHIKALGCISFYSSRLHCWSY</sequence>
<evidence type="ECO:0000313" key="1">
    <source>
        <dbReference type="EMBL" id="JAH06282.1"/>
    </source>
</evidence>
<protein>
    <submittedName>
        <fullName evidence="1">Uncharacterized protein</fullName>
    </submittedName>
</protein>
<organism evidence="1">
    <name type="scientific">Anguilla anguilla</name>
    <name type="common">European freshwater eel</name>
    <name type="synonym">Muraena anguilla</name>
    <dbReference type="NCBI Taxonomy" id="7936"/>
    <lineage>
        <taxon>Eukaryota</taxon>
        <taxon>Metazoa</taxon>
        <taxon>Chordata</taxon>
        <taxon>Craniata</taxon>
        <taxon>Vertebrata</taxon>
        <taxon>Euteleostomi</taxon>
        <taxon>Actinopterygii</taxon>
        <taxon>Neopterygii</taxon>
        <taxon>Teleostei</taxon>
        <taxon>Anguilliformes</taxon>
        <taxon>Anguillidae</taxon>
        <taxon>Anguilla</taxon>
    </lineage>
</organism>
<proteinExistence type="predicted"/>
<reference evidence="1" key="1">
    <citation type="submission" date="2014-11" db="EMBL/GenBank/DDBJ databases">
        <authorList>
            <person name="Amaro Gonzalez C."/>
        </authorList>
    </citation>
    <scope>NUCLEOTIDE SEQUENCE</scope>
</reference>
<reference evidence="1" key="2">
    <citation type="journal article" date="2015" name="Fish Shellfish Immunol.">
        <title>Early steps in the European eel (Anguilla anguilla)-Vibrio vulnificus interaction in the gills: Role of the RtxA13 toxin.</title>
        <authorList>
            <person name="Callol A."/>
            <person name="Pajuelo D."/>
            <person name="Ebbesson L."/>
            <person name="Teles M."/>
            <person name="MacKenzie S."/>
            <person name="Amaro C."/>
        </authorList>
    </citation>
    <scope>NUCLEOTIDE SEQUENCE</scope>
</reference>
<accession>A0A0E9PPU3</accession>
<name>A0A0E9PPU3_ANGAN</name>
<dbReference type="EMBL" id="GBXM01102295">
    <property type="protein sequence ID" value="JAH06282.1"/>
    <property type="molecule type" value="Transcribed_RNA"/>
</dbReference>
<dbReference type="AlphaFoldDB" id="A0A0E9PPU3"/>